<gene>
    <name evidence="1" type="ORF">MBAV_006315</name>
</gene>
<reference evidence="1 2" key="1">
    <citation type="submission" date="2015-02" db="EMBL/GenBank/DDBJ databases">
        <title>Single-cell genomics of uncultivated deep-branching MTB reveals a conserved set of magnetosome genes.</title>
        <authorList>
            <person name="Kolinko S."/>
            <person name="Richter M."/>
            <person name="Glockner F.O."/>
            <person name="Brachmann A."/>
            <person name="Schuler D."/>
        </authorList>
    </citation>
    <scope>NUCLEOTIDE SEQUENCE [LARGE SCALE GENOMIC DNA]</scope>
    <source>
        <strain evidence="1">TM-1</strain>
    </source>
</reference>
<accession>A0A0F3GHR3</accession>
<name>A0A0F3GHR3_9BACT</name>
<dbReference type="Proteomes" id="UP000033423">
    <property type="component" value="Unassembled WGS sequence"/>
</dbReference>
<protein>
    <recommendedName>
        <fullName evidence="3">Response regulator receiver protein</fullName>
    </recommendedName>
</protein>
<comment type="caution">
    <text evidence="1">The sequence shown here is derived from an EMBL/GenBank/DDBJ whole genome shotgun (WGS) entry which is preliminary data.</text>
</comment>
<evidence type="ECO:0000313" key="2">
    <source>
        <dbReference type="Proteomes" id="UP000033423"/>
    </source>
</evidence>
<organism evidence="1 2">
    <name type="scientific">Candidatus Magnetobacterium bavaricum</name>
    <dbReference type="NCBI Taxonomy" id="29290"/>
    <lineage>
        <taxon>Bacteria</taxon>
        <taxon>Pseudomonadati</taxon>
        <taxon>Nitrospirota</taxon>
        <taxon>Thermodesulfovibrionia</taxon>
        <taxon>Thermodesulfovibrionales</taxon>
        <taxon>Candidatus Magnetobacteriaceae</taxon>
        <taxon>Candidatus Magnetobacterium</taxon>
    </lineage>
</organism>
<dbReference type="Gene3D" id="3.40.50.2300">
    <property type="match status" value="1"/>
</dbReference>
<dbReference type="SUPFAM" id="SSF52172">
    <property type="entry name" value="CheY-like"/>
    <property type="match status" value="1"/>
</dbReference>
<evidence type="ECO:0008006" key="3">
    <source>
        <dbReference type="Google" id="ProtNLM"/>
    </source>
</evidence>
<proteinExistence type="predicted"/>
<dbReference type="AlphaFoldDB" id="A0A0F3GHR3"/>
<dbReference type="InterPro" id="IPR011006">
    <property type="entry name" value="CheY-like_superfamily"/>
</dbReference>
<keyword evidence="2" id="KW-1185">Reference proteome</keyword>
<dbReference type="EMBL" id="LACI01002666">
    <property type="protein sequence ID" value="KJU81489.1"/>
    <property type="molecule type" value="Genomic_DNA"/>
</dbReference>
<evidence type="ECO:0000313" key="1">
    <source>
        <dbReference type="EMBL" id="KJU81489.1"/>
    </source>
</evidence>
<sequence length="141" mass="16421">METKRMFVCCRKPIYQQLSLIFREYNKQVEITYFGRISELEEAIRQQKECCMLMLDALMEKRSVFELATKIKQDCPEINTLLLISSDTTKDELVEVIEAKIVCGVLLIPFTSSQVEAYMTRICGIAKEERENTLLVKIIKK</sequence>